<dbReference type="Proteomes" id="UP000612585">
    <property type="component" value="Unassembled WGS sequence"/>
</dbReference>
<sequence length="210" mass="22099">MTDRISLTAAELAFLLSVSGTSGSPAPDLLGFTDADRAEPVIAAGLGSLLLRHLVAPGTGQQVELAPELVAITEGLARPRICVQVGLVADQTADGALLFESGIVRFLLAPRAYRCFDVTGVDPAIDRREPLLQLARPFLDAHRPAVASFTAHSAQVQNAWVTVSAEADNRWSYVSGGDPEGARSNLTADEAMEHVHDVLGTLLPELSPAA</sequence>
<proteinExistence type="predicted"/>
<dbReference type="EMBL" id="BOPG01000016">
    <property type="protein sequence ID" value="GIJ55266.1"/>
    <property type="molecule type" value="Genomic_DNA"/>
</dbReference>
<protein>
    <submittedName>
        <fullName evidence="1">Uncharacterized protein</fullName>
    </submittedName>
</protein>
<dbReference type="RefSeq" id="WP_203991842.1">
    <property type="nucleotide sequence ID" value="NZ_BOPG01000016.1"/>
</dbReference>
<accession>A0A8J3Z4V5</accession>
<name>A0A8J3Z4V5_9ACTN</name>
<comment type="caution">
    <text evidence="1">The sequence shown here is derived from an EMBL/GenBank/DDBJ whole genome shotgun (WGS) entry which is preliminary data.</text>
</comment>
<reference evidence="1" key="1">
    <citation type="submission" date="2021-01" db="EMBL/GenBank/DDBJ databases">
        <title>Whole genome shotgun sequence of Virgisporangium aurantiacum NBRC 16421.</title>
        <authorList>
            <person name="Komaki H."/>
            <person name="Tamura T."/>
        </authorList>
    </citation>
    <scope>NUCLEOTIDE SEQUENCE</scope>
    <source>
        <strain evidence="1">NBRC 16421</strain>
    </source>
</reference>
<keyword evidence="2" id="KW-1185">Reference proteome</keyword>
<gene>
    <name evidence="1" type="ORF">Vau01_027820</name>
</gene>
<dbReference type="AlphaFoldDB" id="A0A8J3Z4V5"/>
<evidence type="ECO:0000313" key="1">
    <source>
        <dbReference type="EMBL" id="GIJ55266.1"/>
    </source>
</evidence>
<organism evidence="1 2">
    <name type="scientific">Virgisporangium aurantiacum</name>
    <dbReference type="NCBI Taxonomy" id="175570"/>
    <lineage>
        <taxon>Bacteria</taxon>
        <taxon>Bacillati</taxon>
        <taxon>Actinomycetota</taxon>
        <taxon>Actinomycetes</taxon>
        <taxon>Micromonosporales</taxon>
        <taxon>Micromonosporaceae</taxon>
        <taxon>Virgisporangium</taxon>
    </lineage>
</organism>
<evidence type="ECO:0000313" key="2">
    <source>
        <dbReference type="Proteomes" id="UP000612585"/>
    </source>
</evidence>